<proteinExistence type="predicted"/>
<dbReference type="Pfam" id="PF01425">
    <property type="entry name" value="Amidase"/>
    <property type="match status" value="1"/>
</dbReference>
<evidence type="ECO:0000313" key="3">
    <source>
        <dbReference type="Proteomes" id="UP001303160"/>
    </source>
</evidence>
<dbReference type="SUPFAM" id="SSF75304">
    <property type="entry name" value="Amidase signature (AS) enzymes"/>
    <property type="match status" value="1"/>
</dbReference>
<dbReference type="EMBL" id="MU863958">
    <property type="protein sequence ID" value="KAK4197711.1"/>
    <property type="molecule type" value="Genomic_DNA"/>
</dbReference>
<dbReference type="Proteomes" id="UP001303160">
    <property type="component" value="Unassembled WGS sequence"/>
</dbReference>
<reference evidence="2" key="2">
    <citation type="submission" date="2023-05" db="EMBL/GenBank/DDBJ databases">
        <authorList>
            <consortium name="Lawrence Berkeley National Laboratory"/>
            <person name="Steindorff A."/>
            <person name="Hensen N."/>
            <person name="Bonometti L."/>
            <person name="Westerberg I."/>
            <person name="Brannstrom I.O."/>
            <person name="Guillou S."/>
            <person name="Cros-Aarteil S."/>
            <person name="Calhoun S."/>
            <person name="Haridas S."/>
            <person name="Kuo A."/>
            <person name="Mondo S."/>
            <person name="Pangilinan J."/>
            <person name="Riley R."/>
            <person name="Labutti K."/>
            <person name="Andreopoulos B."/>
            <person name="Lipzen A."/>
            <person name="Chen C."/>
            <person name="Yanf M."/>
            <person name="Daum C."/>
            <person name="Ng V."/>
            <person name="Clum A."/>
            <person name="Ohm R."/>
            <person name="Martin F."/>
            <person name="Silar P."/>
            <person name="Natvig D."/>
            <person name="Lalanne C."/>
            <person name="Gautier V."/>
            <person name="Ament-Velasquez S.L."/>
            <person name="Kruys A."/>
            <person name="Hutchinson M.I."/>
            <person name="Powell A.J."/>
            <person name="Barry K."/>
            <person name="Miller A.N."/>
            <person name="Grigoriev I.V."/>
            <person name="Debuchy R."/>
            <person name="Gladieux P."/>
            <person name="Thoren M.H."/>
            <person name="Johannesson H."/>
        </authorList>
    </citation>
    <scope>NUCLEOTIDE SEQUENCE</scope>
    <source>
        <strain evidence="2">CBS 315.58</strain>
    </source>
</reference>
<sequence length="519" mass="55886">MAQPYHPDPGVSEVNVLTATAGHLHQLLDSGRTTSVDLVKLYLDQISKHNHDGMKLNAINAVVPLDVLLEQANALDVERKKSGPRSPLHGIPITLKDFFLTPSFGLETTCGSYALEGLTASEDSAIAVALRDAGCIVIGLANLSEWGNCKGSNLTAGWSAVGGQTQTPYVKDGVDSDDQWLGHSASGSSSGSAVGTTAGFAAFSIGSESDGSIVQPAVRAALYSIKGTVGDVNMKGSMSGGAGFDSAGPLAKSVEDCADVMEVLLPGRDFRSHLTKSWSGLHIAYLDYKTSQFADWICKATPEFDDEHERAMINAMKKIDNLGGKVSYNAPLLMPDAIMEKYGTAKIGALLTHDLAFTFKRFFALFNNPELKSAQDLVDFNNEHANLELPPDHPSQSVLESAAKDTLSHEKYTQDLEYLRKSYRAAVERCFEETGADVIMASGESYLTSIASGAGYPIASVPLGFSSYNGRPHRMEILARNGEEEKMLRVMFAWEASFPEARRPPLLLVEWEKATGPDL</sequence>
<evidence type="ECO:0000313" key="2">
    <source>
        <dbReference type="EMBL" id="KAK4197711.1"/>
    </source>
</evidence>
<dbReference type="Gene3D" id="3.90.1300.10">
    <property type="entry name" value="Amidase signature (AS) domain"/>
    <property type="match status" value="1"/>
</dbReference>
<reference evidence="2" key="1">
    <citation type="journal article" date="2023" name="Mol. Phylogenet. Evol.">
        <title>Genome-scale phylogeny and comparative genomics of the fungal order Sordariales.</title>
        <authorList>
            <person name="Hensen N."/>
            <person name="Bonometti L."/>
            <person name="Westerberg I."/>
            <person name="Brannstrom I.O."/>
            <person name="Guillou S."/>
            <person name="Cros-Aarteil S."/>
            <person name="Calhoun S."/>
            <person name="Haridas S."/>
            <person name="Kuo A."/>
            <person name="Mondo S."/>
            <person name="Pangilinan J."/>
            <person name="Riley R."/>
            <person name="LaButti K."/>
            <person name="Andreopoulos B."/>
            <person name="Lipzen A."/>
            <person name="Chen C."/>
            <person name="Yan M."/>
            <person name="Daum C."/>
            <person name="Ng V."/>
            <person name="Clum A."/>
            <person name="Steindorff A."/>
            <person name="Ohm R.A."/>
            <person name="Martin F."/>
            <person name="Silar P."/>
            <person name="Natvig D.O."/>
            <person name="Lalanne C."/>
            <person name="Gautier V."/>
            <person name="Ament-Velasquez S.L."/>
            <person name="Kruys A."/>
            <person name="Hutchinson M.I."/>
            <person name="Powell A.J."/>
            <person name="Barry K."/>
            <person name="Miller A.N."/>
            <person name="Grigoriev I.V."/>
            <person name="Debuchy R."/>
            <person name="Gladieux P."/>
            <person name="Hiltunen Thoren M."/>
            <person name="Johannesson H."/>
        </authorList>
    </citation>
    <scope>NUCLEOTIDE SEQUENCE</scope>
    <source>
        <strain evidence="2">CBS 315.58</strain>
    </source>
</reference>
<accession>A0AAN6XCC9</accession>
<dbReference type="PANTHER" id="PTHR42678">
    <property type="entry name" value="AMIDASE"/>
    <property type="match status" value="1"/>
</dbReference>
<dbReference type="PANTHER" id="PTHR42678:SF34">
    <property type="entry name" value="OS04G0183300 PROTEIN"/>
    <property type="match status" value="1"/>
</dbReference>
<gene>
    <name evidence="2" type="ORF">QBC40DRAFT_333076</name>
</gene>
<dbReference type="AlphaFoldDB" id="A0AAN6XCC9"/>
<feature type="domain" description="Amidase" evidence="1">
    <location>
        <begin position="37"/>
        <end position="440"/>
    </location>
</feature>
<evidence type="ECO:0000259" key="1">
    <source>
        <dbReference type="Pfam" id="PF01425"/>
    </source>
</evidence>
<dbReference type="InterPro" id="IPR036928">
    <property type="entry name" value="AS_sf"/>
</dbReference>
<protein>
    <submittedName>
        <fullName evidence="2">Amidase signature domain-containing protein</fullName>
    </submittedName>
</protein>
<keyword evidence="3" id="KW-1185">Reference proteome</keyword>
<organism evidence="2 3">
    <name type="scientific">Triangularia verruculosa</name>
    <dbReference type="NCBI Taxonomy" id="2587418"/>
    <lineage>
        <taxon>Eukaryota</taxon>
        <taxon>Fungi</taxon>
        <taxon>Dikarya</taxon>
        <taxon>Ascomycota</taxon>
        <taxon>Pezizomycotina</taxon>
        <taxon>Sordariomycetes</taxon>
        <taxon>Sordariomycetidae</taxon>
        <taxon>Sordariales</taxon>
        <taxon>Podosporaceae</taxon>
        <taxon>Triangularia</taxon>
    </lineage>
</organism>
<comment type="caution">
    <text evidence="2">The sequence shown here is derived from an EMBL/GenBank/DDBJ whole genome shotgun (WGS) entry which is preliminary data.</text>
</comment>
<dbReference type="InterPro" id="IPR023631">
    <property type="entry name" value="Amidase_dom"/>
</dbReference>
<name>A0AAN6XCC9_9PEZI</name>